<dbReference type="Gene3D" id="3.40.50.2000">
    <property type="entry name" value="Glycogen Phosphorylase B"/>
    <property type="match status" value="2"/>
</dbReference>
<dbReference type="SUPFAM" id="SSF53756">
    <property type="entry name" value="UDP-Glycosyltransferase/glycogen phosphorylase"/>
    <property type="match status" value="1"/>
</dbReference>
<dbReference type="PANTHER" id="PTHR12526:SF638">
    <property type="entry name" value="SPORE COAT PROTEIN SA"/>
    <property type="match status" value="1"/>
</dbReference>
<dbReference type="PANTHER" id="PTHR12526">
    <property type="entry name" value="GLYCOSYLTRANSFERASE"/>
    <property type="match status" value="1"/>
</dbReference>
<dbReference type="Pfam" id="PF00534">
    <property type="entry name" value="Glycos_transf_1"/>
    <property type="match status" value="1"/>
</dbReference>
<evidence type="ECO:0000259" key="2">
    <source>
        <dbReference type="Pfam" id="PF13439"/>
    </source>
</evidence>
<dbReference type="InterPro" id="IPR001296">
    <property type="entry name" value="Glyco_trans_1"/>
</dbReference>
<dbReference type="AlphaFoldDB" id="A0A193SDK0"/>
<accession>A0A193SDK0</accession>
<feature type="domain" description="Glycosyltransferase subfamily 4-like N-terminal" evidence="2">
    <location>
        <begin position="17"/>
        <end position="172"/>
    </location>
</feature>
<dbReference type="GO" id="GO:0016757">
    <property type="term" value="F:glycosyltransferase activity"/>
    <property type="evidence" value="ECO:0007669"/>
    <property type="project" value="UniProtKB-KW"/>
</dbReference>
<gene>
    <name evidence="3" type="primary">wcpK</name>
</gene>
<proteinExistence type="predicted"/>
<keyword evidence="3" id="KW-0328">Glycosyltransferase</keyword>
<dbReference type="EC" id="2.4.1.-" evidence="3"/>
<evidence type="ECO:0000259" key="1">
    <source>
        <dbReference type="Pfam" id="PF00534"/>
    </source>
</evidence>
<organism evidence="3">
    <name type="scientific">Klebsiella pneumoniae</name>
    <dbReference type="NCBI Taxonomy" id="573"/>
    <lineage>
        <taxon>Bacteria</taxon>
        <taxon>Pseudomonadati</taxon>
        <taxon>Pseudomonadota</taxon>
        <taxon>Gammaproteobacteria</taxon>
        <taxon>Enterobacterales</taxon>
        <taxon>Enterobacteriaceae</taxon>
        <taxon>Klebsiella/Raoultella group</taxon>
        <taxon>Klebsiella</taxon>
        <taxon>Klebsiella pneumoniae complex</taxon>
    </lineage>
</organism>
<feature type="domain" description="Glycosyl transferase family 1" evidence="1">
    <location>
        <begin position="179"/>
        <end position="331"/>
    </location>
</feature>
<protein>
    <submittedName>
        <fullName evidence="3">Group 1 glycosyl transferase</fullName>
        <ecNumber evidence="3">2.4.1.-</ecNumber>
    </submittedName>
</protein>
<dbReference type="Pfam" id="PF13439">
    <property type="entry name" value="Glyco_transf_4"/>
    <property type="match status" value="1"/>
</dbReference>
<dbReference type="EMBL" id="LT174565">
    <property type="protein sequence ID" value="CZQ24633.1"/>
    <property type="molecule type" value="Genomic_DNA"/>
</dbReference>
<name>A0A193SDK0_KLEPN</name>
<keyword evidence="3" id="KW-0808">Transferase</keyword>
<evidence type="ECO:0000313" key="3">
    <source>
        <dbReference type="EMBL" id="CZQ24633.1"/>
    </source>
</evidence>
<reference evidence="3" key="1">
    <citation type="submission" date="2016-02" db="EMBL/GenBank/DDBJ databases">
        <authorList>
            <person name="Wen L."/>
            <person name="He K."/>
            <person name="Yang H."/>
        </authorList>
    </citation>
    <scope>NUCLEOTIDE SEQUENCE</scope>
    <source>
        <strain evidence="3">C-017-I-a-1</strain>
    </source>
</reference>
<reference evidence="3" key="2">
    <citation type="submission" date="2016-06" db="EMBL/GenBank/DDBJ databases">
        <title>Towards a vaccine: An investigation of Klebsiella pneumoniae surface antigens.</title>
        <authorList>
            <person name="Follador R."/>
            <person name="Heinz E."/>
            <person name="Wyres K.L."/>
            <person name="Ellington M.J."/>
            <person name="Kowarik M."/>
            <person name="Holt K.E."/>
            <person name="Thomson N.R."/>
        </authorList>
    </citation>
    <scope>NUCLEOTIDE SEQUENCE</scope>
    <source>
        <strain evidence="3">C-017-I-a-1</strain>
    </source>
</reference>
<dbReference type="GO" id="GO:1901135">
    <property type="term" value="P:carbohydrate derivative metabolic process"/>
    <property type="evidence" value="ECO:0007669"/>
    <property type="project" value="UniProtKB-ARBA"/>
</dbReference>
<sequence>MIICLVCESTATGTLAMVHIIAKGMLQKGHQVHLIYSVRSDTPKNIVELFDGVQMHYIPMNPKKSFNALVLLRKTIVKINPDVVHLHSSIAGFLGRISLFFDPKFKVYYSPHCISFMRKDVGIIKKRFFTFLEKISCVRRSVYIACSKSELLAIRNKLHEDAILIENGIDIDKIIDINRNQKKTESNITILNVGGLRPQKDPVLFSKLSAKLSSEKIKFVWIGDGDEDIKRQLTDSGTLVTGWLQQDQVLAYYKNADIFLSTSQWEGLPVAMIEAMASMNCVVANACDGNVDLIEDGLNGLLFDGSEKDAYDKIHKVLSDTHLRDKLASQAHYDSVNKFNKNIFLDKIEKAYELH</sequence>
<dbReference type="InterPro" id="IPR028098">
    <property type="entry name" value="Glyco_trans_4-like_N"/>
</dbReference>